<dbReference type="GO" id="GO:0046872">
    <property type="term" value="F:metal ion binding"/>
    <property type="evidence" value="ECO:0007669"/>
    <property type="project" value="UniProtKB-KW"/>
</dbReference>
<dbReference type="CDD" id="cd00207">
    <property type="entry name" value="fer2"/>
    <property type="match status" value="1"/>
</dbReference>
<evidence type="ECO:0000313" key="11">
    <source>
        <dbReference type="EMBL" id="TDQ83358.1"/>
    </source>
</evidence>
<dbReference type="InterPro" id="IPR008333">
    <property type="entry name" value="Cbr1-like_FAD-bd_dom"/>
</dbReference>
<dbReference type="InterPro" id="IPR006058">
    <property type="entry name" value="2Fe2S_fd_BS"/>
</dbReference>
<feature type="domain" description="2Fe-2S ferredoxin-type" evidence="9">
    <location>
        <begin position="261"/>
        <end position="351"/>
    </location>
</feature>
<keyword evidence="3" id="KW-0001">2Fe-2S</keyword>
<dbReference type="Gene3D" id="3.40.50.80">
    <property type="entry name" value="Nucleotide-binding domain of ferredoxin-NADP reductase (FNR) module"/>
    <property type="match status" value="1"/>
</dbReference>
<dbReference type="InterPro" id="IPR017927">
    <property type="entry name" value="FAD-bd_FR_type"/>
</dbReference>
<dbReference type="OrthoDB" id="9806195at2"/>
<evidence type="ECO:0000256" key="2">
    <source>
        <dbReference type="ARBA" id="ARBA00022630"/>
    </source>
</evidence>
<dbReference type="PROSITE" id="PS51384">
    <property type="entry name" value="FAD_FR"/>
    <property type="match status" value="1"/>
</dbReference>
<dbReference type="InterPro" id="IPR001041">
    <property type="entry name" value="2Fe-2S_ferredoxin-type"/>
</dbReference>
<sequence length="351" mass="37341">MPRNPIIGTEKMEQAGFYPLTVRSVVPETADAASLVFDTPADDVFDYRAGQYLTLRLQIAGRPVLRCYSMSSAPVAGEPLAITVKRVAGGVVSNWLIDHVRPGDRILARPPSGTFVLAPEPRPLLLFAGGSGITPVFAILRQALAGDGPAIRFFYASQSPEAEIFRTALDRVQAAHADRLTLHRHYDSRDGHPDMARLADFAVGTGDAIAESAIAYVCGPAPFMNNVEAALAQVGLDPARIHSERFVMPAPEAVPALGDAASLTIAIDCGVGIRQISCRADQTILAAALDQRLPVPWSCGQGICGACIAELTAGSVAMPQSDLLTAEERKDGLILLCQARPRGPDCRVRLV</sequence>
<evidence type="ECO:0000256" key="3">
    <source>
        <dbReference type="ARBA" id="ARBA00022714"/>
    </source>
</evidence>
<evidence type="ECO:0000256" key="1">
    <source>
        <dbReference type="ARBA" id="ARBA00001974"/>
    </source>
</evidence>
<evidence type="ECO:0000259" key="10">
    <source>
        <dbReference type="PROSITE" id="PS51384"/>
    </source>
</evidence>
<comment type="cofactor">
    <cofactor evidence="1">
        <name>FAD</name>
        <dbReference type="ChEBI" id="CHEBI:57692"/>
    </cofactor>
</comment>
<dbReference type="EMBL" id="SNYW01000007">
    <property type="protein sequence ID" value="TDQ83358.1"/>
    <property type="molecule type" value="Genomic_DNA"/>
</dbReference>
<accession>A0A4R6WTI8</accession>
<organism evidence="11 12">
    <name type="scientific">Dongia mobilis</name>
    <dbReference type="NCBI Taxonomy" id="578943"/>
    <lineage>
        <taxon>Bacteria</taxon>
        <taxon>Pseudomonadati</taxon>
        <taxon>Pseudomonadota</taxon>
        <taxon>Alphaproteobacteria</taxon>
        <taxon>Rhodospirillales</taxon>
        <taxon>Dongiaceae</taxon>
        <taxon>Dongia</taxon>
    </lineage>
</organism>
<dbReference type="PANTHER" id="PTHR47354">
    <property type="entry name" value="NADH OXIDOREDUCTASE HCR"/>
    <property type="match status" value="1"/>
</dbReference>
<dbReference type="CDD" id="cd06214">
    <property type="entry name" value="PA_degradation_oxidoreductase_like"/>
    <property type="match status" value="1"/>
</dbReference>
<dbReference type="GO" id="GO:0016491">
    <property type="term" value="F:oxidoreductase activity"/>
    <property type="evidence" value="ECO:0007669"/>
    <property type="project" value="UniProtKB-KW"/>
</dbReference>
<dbReference type="PROSITE" id="PS51085">
    <property type="entry name" value="2FE2S_FER_2"/>
    <property type="match status" value="1"/>
</dbReference>
<keyword evidence="6" id="KW-0560">Oxidoreductase</keyword>
<dbReference type="GO" id="GO:0050660">
    <property type="term" value="F:flavin adenine dinucleotide binding"/>
    <property type="evidence" value="ECO:0007669"/>
    <property type="project" value="TreeGrafter"/>
</dbReference>
<dbReference type="PRINTS" id="PR00410">
    <property type="entry name" value="PHEHYDRXLASE"/>
</dbReference>
<keyword evidence="12" id="KW-1185">Reference proteome</keyword>
<evidence type="ECO:0000313" key="12">
    <source>
        <dbReference type="Proteomes" id="UP000295783"/>
    </source>
</evidence>
<keyword evidence="4" id="KW-0479">Metal-binding</keyword>
<reference evidence="11 12" key="1">
    <citation type="submission" date="2019-03" db="EMBL/GenBank/DDBJ databases">
        <title>Genomic Encyclopedia of Type Strains, Phase III (KMG-III): the genomes of soil and plant-associated and newly described type strains.</title>
        <authorList>
            <person name="Whitman W."/>
        </authorList>
    </citation>
    <scope>NUCLEOTIDE SEQUENCE [LARGE SCALE GENOMIC DNA]</scope>
    <source>
        <strain evidence="11 12">CGMCC 1.7660</strain>
    </source>
</reference>
<dbReference type="Proteomes" id="UP000295783">
    <property type="component" value="Unassembled WGS sequence"/>
</dbReference>
<dbReference type="PROSITE" id="PS00197">
    <property type="entry name" value="2FE2S_FER_1"/>
    <property type="match status" value="1"/>
</dbReference>
<dbReference type="Pfam" id="PF00175">
    <property type="entry name" value="NAD_binding_1"/>
    <property type="match status" value="1"/>
</dbReference>
<dbReference type="Gene3D" id="2.40.30.10">
    <property type="entry name" value="Translation factors"/>
    <property type="match status" value="1"/>
</dbReference>
<dbReference type="SUPFAM" id="SSF63380">
    <property type="entry name" value="Riboflavin synthase domain-like"/>
    <property type="match status" value="1"/>
</dbReference>
<keyword evidence="5" id="KW-0274">FAD</keyword>
<name>A0A4R6WTI8_9PROT</name>
<proteinExistence type="predicted"/>
<evidence type="ECO:0000256" key="8">
    <source>
        <dbReference type="ARBA" id="ARBA00023014"/>
    </source>
</evidence>
<comment type="caution">
    <text evidence="11">The sequence shown here is derived from an EMBL/GenBank/DDBJ whole genome shotgun (WGS) entry which is preliminary data.</text>
</comment>
<evidence type="ECO:0000256" key="7">
    <source>
        <dbReference type="ARBA" id="ARBA00023004"/>
    </source>
</evidence>
<dbReference type="GO" id="GO:0051537">
    <property type="term" value="F:2 iron, 2 sulfur cluster binding"/>
    <property type="evidence" value="ECO:0007669"/>
    <property type="project" value="UniProtKB-KW"/>
</dbReference>
<evidence type="ECO:0000259" key="9">
    <source>
        <dbReference type="PROSITE" id="PS51085"/>
    </source>
</evidence>
<dbReference type="Pfam" id="PF00111">
    <property type="entry name" value="Fer2"/>
    <property type="match status" value="1"/>
</dbReference>
<protein>
    <submittedName>
        <fullName evidence="11">Ferredoxin-NADP reductase</fullName>
    </submittedName>
</protein>
<evidence type="ECO:0000256" key="4">
    <source>
        <dbReference type="ARBA" id="ARBA00022723"/>
    </source>
</evidence>
<dbReference type="InterPro" id="IPR036010">
    <property type="entry name" value="2Fe-2S_ferredoxin-like_sf"/>
</dbReference>
<keyword evidence="8" id="KW-0411">Iron-sulfur</keyword>
<dbReference type="AlphaFoldDB" id="A0A4R6WTI8"/>
<dbReference type="InterPro" id="IPR017938">
    <property type="entry name" value="Riboflavin_synthase-like_b-brl"/>
</dbReference>
<keyword evidence="2" id="KW-0285">Flavoprotein</keyword>
<feature type="domain" description="FAD-binding FR-type" evidence="10">
    <location>
        <begin position="15"/>
        <end position="118"/>
    </location>
</feature>
<gene>
    <name evidence="11" type="ORF">A8950_1644</name>
</gene>
<dbReference type="InterPro" id="IPR050415">
    <property type="entry name" value="MRET"/>
</dbReference>
<dbReference type="InterPro" id="IPR012675">
    <property type="entry name" value="Beta-grasp_dom_sf"/>
</dbReference>
<dbReference type="SUPFAM" id="SSF52343">
    <property type="entry name" value="Ferredoxin reductase-like, C-terminal NADP-linked domain"/>
    <property type="match status" value="1"/>
</dbReference>
<dbReference type="PANTHER" id="PTHR47354:SF8">
    <property type="entry name" value="1,2-PHENYLACETYL-COA EPOXIDASE, SUBUNIT E"/>
    <property type="match status" value="1"/>
</dbReference>
<dbReference type="InterPro" id="IPR001433">
    <property type="entry name" value="OxRdtase_FAD/NAD-bd"/>
</dbReference>
<dbReference type="SUPFAM" id="SSF54292">
    <property type="entry name" value="2Fe-2S ferredoxin-like"/>
    <property type="match status" value="1"/>
</dbReference>
<dbReference type="Gene3D" id="3.10.20.30">
    <property type="match status" value="1"/>
</dbReference>
<evidence type="ECO:0000256" key="5">
    <source>
        <dbReference type="ARBA" id="ARBA00022827"/>
    </source>
</evidence>
<dbReference type="InterPro" id="IPR039261">
    <property type="entry name" value="FNR_nucleotide-bd"/>
</dbReference>
<dbReference type="Pfam" id="PF00970">
    <property type="entry name" value="FAD_binding_6"/>
    <property type="match status" value="1"/>
</dbReference>
<keyword evidence="7" id="KW-0408">Iron</keyword>
<evidence type="ECO:0000256" key="6">
    <source>
        <dbReference type="ARBA" id="ARBA00023002"/>
    </source>
</evidence>